<name>H3KH71_9BURK</name>
<evidence type="ECO:0000256" key="8">
    <source>
        <dbReference type="RuleBase" id="RU003793"/>
    </source>
</evidence>
<keyword evidence="5 9" id="KW-0812">Transmembrane</keyword>
<keyword evidence="6 10" id="KW-1133">Transmembrane helix</keyword>
<dbReference type="GO" id="GO:0005886">
    <property type="term" value="C:plasma membrane"/>
    <property type="evidence" value="ECO:0007669"/>
    <property type="project" value="UniProtKB-SubCell"/>
</dbReference>
<feature type="transmembrane region" description="Helical" evidence="10">
    <location>
        <begin position="6"/>
        <end position="26"/>
    </location>
</feature>
<dbReference type="GO" id="GO:0006465">
    <property type="term" value="P:signal peptide processing"/>
    <property type="evidence" value="ECO:0007669"/>
    <property type="project" value="TreeGrafter"/>
</dbReference>
<evidence type="ECO:0000256" key="5">
    <source>
        <dbReference type="ARBA" id="ARBA00022692"/>
    </source>
</evidence>
<dbReference type="GO" id="GO:0004190">
    <property type="term" value="F:aspartic-type endopeptidase activity"/>
    <property type="evidence" value="ECO:0007669"/>
    <property type="project" value="UniProtKB-EC"/>
</dbReference>
<evidence type="ECO:0000259" key="11">
    <source>
        <dbReference type="Pfam" id="PF01478"/>
    </source>
</evidence>
<evidence type="ECO:0000256" key="6">
    <source>
        <dbReference type="ARBA" id="ARBA00022989"/>
    </source>
</evidence>
<keyword evidence="4" id="KW-0997">Cell inner membrane</keyword>
<evidence type="ECO:0000256" key="9">
    <source>
        <dbReference type="RuleBase" id="RU003794"/>
    </source>
</evidence>
<gene>
    <name evidence="13" type="ORF">HMPREF9440_02112</name>
</gene>
<feature type="domain" description="Prepilin peptidase A24 N-terminal" evidence="12">
    <location>
        <begin position="14"/>
        <end position="96"/>
    </location>
</feature>
<dbReference type="InterPro" id="IPR000045">
    <property type="entry name" value="Prepilin_IV_endopep_pep"/>
</dbReference>
<dbReference type="PANTHER" id="PTHR30487">
    <property type="entry name" value="TYPE 4 PREPILIN-LIKE PROTEINS LEADER PEPTIDE-PROCESSING ENZYME"/>
    <property type="match status" value="1"/>
</dbReference>
<keyword evidence="7 10" id="KW-0472">Membrane</keyword>
<evidence type="ECO:0000313" key="14">
    <source>
        <dbReference type="Proteomes" id="UP000004956"/>
    </source>
</evidence>
<dbReference type="Pfam" id="PF06750">
    <property type="entry name" value="A24_N_bact"/>
    <property type="match status" value="1"/>
</dbReference>
<dbReference type="EC" id="2.1.1.-" evidence="9"/>
<feature type="transmembrane region" description="Helical" evidence="10">
    <location>
        <begin position="124"/>
        <end position="143"/>
    </location>
</feature>
<keyword evidence="9" id="KW-0378">Hydrolase</keyword>
<dbReference type="HOGENOM" id="CLU_057101_0_0_4"/>
<dbReference type="EMBL" id="AFBQ01000317">
    <property type="protein sequence ID" value="EHY30533.1"/>
    <property type="molecule type" value="Genomic_DNA"/>
</dbReference>
<organism evidence="13 14">
    <name type="scientific">Sutterella parvirubra YIT 11816</name>
    <dbReference type="NCBI Taxonomy" id="762967"/>
    <lineage>
        <taxon>Bacteria</taxon>
        <taxon>Pseudomonadati</taxon>
        <taxon>Pseudomonadota</taxon>
        <taxon>Betaproteobacteria</taxon>
        <taxon>Burkholderiales</taxon>
        <taxon>Sutterellaceae</taxon>
        <taxon>Sutterella</taxon>
    </lineage>
</organism>
<comment type="subcellular location">
    <subcellularLocation>
        <location evidence="1">Cell inner membrane</location>
        <topology evidence="1">Multi-pass membrane protein</topology>
    </subcellularLocation>
    <subcellularLocation>
        <location evidence="9">Cell membrane</location>
        <topology evidence="9">Multi-pass membrane protein</topology>
    </subcellularLocation>
</comment>
<keyword evidence="9" id="KW-0808">Transferase</keyword>
<reference evidence="13 14" key="1">
    <citation type="submission" date="2011-11" db="EMBL/GenBank/DDBJ databases">
        <authorList>
            <person name="Weinstock G."/>
            <person name="Sodergren E."/>
            <person name="Clifton S."/>
            <person name="Fulton L."/>
            <person name="Fulton B."/>
            <person name="Courtney L."/>
            <person name="Fronick C."/>
            <person name="Harrison M."/>
            <person name="Strong C."/>
            <person name="Farmer C."/>
            <person name="Delahaunty K."/>
            <person name="Markovic C."/>
            <person name="Hall O."/>
            <person name="Minx P."/>
            <person name="Tomlinson C."/>
            <person name="Mitreva M."/>
            <person name="Hou S."/>
            <person name="Chen J."/>
            <person name="Wollam A."/>
            <person name="Pepin K.H."/>
            <person name="Johnson M."/>
            <person name="Bhonagiri V."/>
            <person name="Zhang X."/>
            <person name="Suruliraj S."/>
            <person name="Warren W."/>
            <person name="Chinwalla A."/>
            <person name="Mardis E.R."/>
            <person name="Wilson R.K."/>
        </authorList>
    </citation>
    <scope>NUCLEOTIDE SEQUENCE [LARGE SCALE GENOMIC DNA]</scope>
    <source>
        <strain evidence="13 14">YIT 11816</strain>
    </source>
</reference>
<evidence type="ECO:0000256" key="10">
    <source>
        <dbReference type="SAM" id="Phobius"/>
    </source>
</evidence>
<dbReference type="InterPro" id="IPR010627">
    <property type="entry name" value="Prepilin_pept_A24_N"/>
</dbReference>
<keyword evidence="9" id="KW-0511">Multifunctional enzyme</keyword>
<dbReference type="STRING" id="762967.HMPREF9440_02112"/>
<dbReference type="InterPro" id="IPR014032">
    <property type="entry name" value="Peptidase_A24A_bac"/>
</dbReference>
<keyword evidence="9" id="KW-0645">Protease</keyword>
<dbReference type="EC" id="3.4.23.43" evidence="9"/>
<dbReference type="Gene3D" id="1.20.120.1220">
    <property type="match status" value="1"/>
</dbReference>
<evidence type="ECO:0000259" key="12">
    <source>
        <dbReference type="Pfam" id="PF06750"/>
    </source>
</evidence>
<comment type="similarity">
    <text evidence="2 8">Belongs to the peptidase A24 family.</text>
</comment>
<comment type="function">
    <text evidence="9">Plays an essential role in type IV pili and type II pseudopili formation by proteolytically removing the leader sequence from substrate proteins and subsequently monomethylating the alpha-amino group of the newly exposed N-terminal phenylalanine.</text>
</comment>
<protein>
    <recommendedName>
        <fullName evidence="9">Prepilin leader peptidase/N-methyltransferase</fullName>
        <ecNumber evidence="9">2.1.1.-</ecNumber>
        <ecNumber evidence="9">3.4.23.43</ecNumber>
    </recommendedName>
</protein>
<proteinExistence type="inferred from homology"/>
<feature type="transmembrane region" description="Helical" evidence="10">
    <location>
        <begin position="150"/>
        <end position="168"/>
    </location>
</feature>
<dbReference type="PRINTS" id="PR00864">
    <property type="entry name" value="PREPILNPTASE"/>
</dbReference>
<sequence>MTPELFFTLCAAFVGLFVGSFLNVAIDLGAAGRSVVWPPSACDACGHRLGALELIPVLSWTMLRAKCRHCGVRLSVQYPAVEILTALLYGVLALRFGPTPDFLFLLVLTSLFLVASGIDLKTRILPDAITLPAAAMALAWASWRGDAMDAFLGAVLGTGVFWLIAWGYEKRTGTEGLGLGDVKLMLPIGAMAGVLKLPLVILGASLAALAAFGVLALMDRNLREGRLPLGPFLAAAAYVDWCWGDDNLKKSRSGCRRCAVPTGTSCFFRFQASRGALLRVKLSRIATHKALAQLAHEVPDRRRPCARHRCPLDDAARP</sequence>
<evidence type="ECO:0000256" key="4">
    <source>
        <dbReference type="ARBA" id="ARBA00022519"/>
    </source>
</evidence>
<dbReference type="InterPro" id="IPR050882">
    <property type="entry name" value="Prepilin_peptidase/N-MTase"/>
</dbReference>
<evidence type="ECO:0000256" key="2">
    <source>
        <dbReference type="ARBA" id="ARBA00005801"/>
    </source>
</evidence>
<dbReference type="GO" id="GO:0032259">
    <property type="term" value="P:methylation"/>
    <property type="evidence" value="ECO:0007669"/>
    <property type="project" value="UniProtKB-KW"/>
</dbReference>
<evidence type="ECO:0000256" key="3">
    <source>
        <dbReference type="ARBA" id="ARBA00022475"/>
    </source>
</evidence>
<comment type="caution">
    <text evidence="13">The sequence shown here is derived from an EMBL/GenBank/DDBJ whole genome shotgun (WGS) entry which is preliminary data.</text>
</comment>
<accession>H3KH71</accession>
<dbReference type="OrthoDB" id="9789291at2"/>
<dbReference type="AlphaFoldDB" id="H3KH71"/>
<dbReference type="Pfam" id="PF01478">
    <property type="entry name" value="Peptidase_A24"/>
    <property type="match status" value="1"/>
</dbReference>
<evidence type="ECO:0000313" key="13">
    <source>
        <dbReference type="EMBL" id="EHY30533.1"/>
    </source>
</evidence>
<keyword evidence="9" id="KW-0489">Methyltransferase</keyword>
<dbReference type="Proteomes" id="UP000004956">
    <property type="component" value="Unassembled WGS sequence"/>
</dbReference>
<feature type="domain" description="Prepilin type IV endopeptidase peptidase" evidence="11">
    <location>
        <begin position="106"/>
        <end position="210"/>
    </location>
</feature>
<dbReference type="PATRIC" id="fig|762967.3.peg.1662"/>
<keyword evidence="14" id="KW-1185">Reference proteome</keyword>
<dbReference type="RefSeq" id="WP_008543360.1">
    <property type="nucleotide sequence ID" value="NZ_JH605009.1"/>
</dbReference>
<evidence type="ECO:0000256" key="1">
    <source>
        <dbReference type="ARBA" id="ARBA00004429"/>
    </source>
</evidence>
<comment type="catalytic activity">
    <reaction evidence="9">
        <text>Typically cleaves a -Gly-|-Phe- bond to release an N-terminal, basic peptide of 5-8 residues from type IV prepilin, and then N-methylates the new N-terminal amino group, the methyl donor being S-adenosyl-L-methionine.</text>
        <dbReference type="EC" id="3.4.23.43"/>
    </reaction>
</comment>
<dbReference type="GO" id="GO:0008168">
    <property type="term" value="F:methyltransferase activity"/>
    <property type="evidence" value="ECO:0007669"/>
    <property type="project" value="UniProtKB-KW"/>
</dbReference>
<feature type="transmembrane region" description="Helical" evidence="10">
    <location>
        <begin position="188"/>
        <end position="217"/>
    </location>
</feature>
<dbReference type="PANTHER" id="PTHR30487:SF0">
    <property type="entry name" value="PREPILIN LEADER PEPTIDASE_N-METHYLTRANSFERASE-RELATED"/>
    <property type="match status" value="1"/>
</dbReference>
<keyword evidence="3" id="KW-1003">Cell membrane</keyword>
<evidence type="ECO:0000256" key="7">
    <source>
        <dbReference type="ARBA" id="ARBA00023136"/>
    </source>
</evidence>